<dbReference type="eggNOG" id="COG1376">
    <property type="taxonomic scope" value="Bacteria"/>
</dbReference>
<proteinExistence type="predicted"/>
<gene>
    <name evidence="2" type="ordered locus">Galf_1736</name>
</gene>
<dbReference type="Proteomes" id="UP000001235">
    <property type="component" value="Chromosome"/>
</dbReference>
<keyword evidence="1" id="KW-0732">Signal</keyword>
<dbReference type="InterPro" id="IPR005490">
    <property type="entry name" value="LD_TPept_cat_dom"/>
</dbReference>
<dbReference type="GO" id="GO:0016740">
    <property type="term" value="F:transferase activity"/>
    <property type="evidence" value="ECO:0007669"/>
    <property type="project" value="InterPro"/>
</dbReference>
<dbReference type="AlphaFoldDB" id="D9SGV0"/>
<evidence type="ECO:0000313" key="3">
    <source>
        <dbReference type="Proteomes" id="UP000001235"/>
    </source>
</evidence>
<dbReference type="HOGENOM" id="CLU_042252_1_1_4"/>
<dbReference type="KEGG" id="gca:Galf_1736"/>
<keyword evidence="3" id="KW-1185">Reference proteome</keyword>
<organism evidence="2 3">
    <name type="scientific">Gallionella capsiferriformans (strain ES-2)</name>
    <name type="common">Gallionella ferruginea capsiferriformans (strain ES-2)</name>
    <dbReference type="NCBI Taxonomy" id="395494"/>
    <lineage>
        <taxon>Bacteria</taxon>
        <taxon>Pseudomonadati</taxon>
        <taxon>Pseudomonadota</taxon>
        <taxon>Betaproteobacteria</taxon>
        <taxon>Nitrosomonadales</taxon>
        <taxon>Gallionellaceae</taxon>
        <taxon>Gallionella</taxon>
    </lineage>
</organism>
<name>D9SGV0_GALCS</name>
<evidence type="ECO:0000256" key="1">
    <source>
        <dbReference type="SAM" id="SignalP"/>
    </source>
</evidence>
<accession>D9SGV0</accession>
<evidence type="ECO:0000313" key="2">
    <source>
        <dbReference type="EMBL" id="ADL55747.1"/>
    </source>
</evidence>
<evidence type="ECO:0008006" key="4">
    <source>
        <dbReference type="Google" id="ProtNLM"/>
    </source>
</evidence>
<feature type="chain" id="PRO_5003128205" description="ErfK/YbiS/YcfS/YnhG family protein" evidence="1">
    <location>
        <begin position="28"/>
        <end position="271"/>
    </location>
</feature>
<dbReference type="CDD" id="cd16913">
    <property type="entry name" value="YkuD_like"/>
    <property type="match status" value="1"/>
</dbReference>
<sequence length="271" mass="30178" precursor="true">MTTMPFMNVIFRLIFVLLCLSASSSRAGEGARLADAFEREVAVKLNVPESAQARYAFMLDAALKGGAFSASQYLILVDRNSNVQALFIYFLDLPAARLHFIGASPVSTGKPGQFDYFFTPTGVFAHTLENLDYRAEGTFNKNGIRGLGLKGIRVFDFGWAMAERGWDGGGRGQMRLLMHATDPDFLEPYLGVARSKGCVRIPATLNVFIDRYGLLDADYLQALENGEKMWMLRADRTPTAWPGRYLIIIDSASRERPDWAPLPGKRRAHKP</sequence>
<feature type="signal peptide" evidence="1">
    <location>
        <begin position="1"/>
        <end position="27"/>
    </location>
</feature>
<dbReference type="EMBL" id="CP002159">
    <property type="protein sequence ID" value="ADL55747.1"/>
    <property type="molecule type" value="Genomic_DNA"/>
</dbReference>
<protein>
    <recommendedName>
        <fullName evidence="4">ErfK/YbiS/YcfS/YnhG family protein</fullName>
    </recommendedName>
</protein>
<reference evidence="2 3" key="1">
    <citation type="submission" date="2010-08" db="EMBL/GenBank/DDBJ databases">
        <title>Complete sequence of Gallionella capsiferriformans ES-2.</title>
        <authorList>
            <consortium name="US DOE Joint Genome Institute"/>
            <person name="Lucas S."/>
            <person name="Copeland A."/>
            <person name="Lapidus A."/>
            <person name="Cheng J.-F."/>
            <person name="Bruce D."/>
            <person name="Goodwin L."/>
            <person name="Pitluck S."/>
            <person name="Chertkov O."/>
            <person name="Davenport K.W."/>
            <person name="Detter J.C."/>
            <person name="Han C."/>
            <person name="Tapia R."/>
            <person name="Land M."/>
            <person name="Hauser L."/>
            <person name="Chang Y.-J."/>
            <person name="Jeffries C."/>
            <person name="Kyrpides N."/>
            <person name="Ivanova N."/>
            <person name="Mikhailova N."/>
            <person name="Shelobolina E.S."/>
            <person name="Picardal F."/>
            <person name="Roden E."/>
            <person name="Emerson D."/>
            <person name="Woyke T."/>
        </authorList>
    </citation>
    <scope>NUCLEOTIDE SEQUENCE [LARGE SCALE GENOMIC DNA]</scope>
    <source>
        <strain evidence="2 3">ES-2</strain>
    </source>
</reference>
<dbReference type="STRING" id="395494.Galf_1736"/>